<organism evidence="11 12">
    <name type="scientific">Legionella israelensis</name>
    <dbReference type="NCBI Taxonomy" id="454"/>
    <lineage>
        <taxon>Bacteria</taxon>
        <taxon>Pseudomonadati</taxon>
        <taxon>Pseudomonadota</taxon>
        <taxon>Gammaproteobacteria</taxon>
        <taxon>Legionellales</taxon>
        <taxon>Legionellaceae</taxon>
        <taxon>Legionella</taxon>
    </lineage>
</organism>
<comment type="subcellular location">
    <subcellularLocation>
        <location evidence="1">Cell membrane</location>
        <topology evidence="1">Single-pass type II membrane protein</topology>
    </subcellularLocation>
</comment>
<name>A0AAX1EH08_9GAMM</name>
<evidence type="ECO:0000259" key="10">
    <source>
        <dbReference type="Pfam" id="PF09976"/>
    </source>
</evidence>
<accession>A0AAX1EH08</accession>
<dbReference type="PIRSF" id="PIRSF006170">
    <property type="entry name" value="YfgM"/>
    <property type="match status" value="1"/>
</dbReference>
<dbReference type="Proteomes" id="UP000295517">
    <property type="component" value="Chromosome"/>
</dbReference>
<gene>
    <name evidence="11" type="ORF">E3983_08385</name>
</gene>
<dbReference type="Pfam" id="PF09976">
    <property type="entry name" value="TPR_21"/>
    <property type="match status" value="1"/>
</dbReference>
<evidence type="ECO:0000256" key="1">
    <source>
        <dbReference type="ARBA" id="ARBA00004401"/>
    </source>
</evidence>
<proteinExistence type="inferred from homology"/>
<dbReference type="EMBL" id="CP038254">
    <property type="protein sequence ID" value="QBR84378.1"/>
    <property type="molecule type" value="Genomic_DNA"/>
</dbReference>
<protein>
    <recommendedName>
        <fullName evidence="8">Ancillary SecYEG translocon subunit</fullName>
    </recommendedName>
</protein>
<dbReference type="SUPFAM" id="SSF48452">
    <property type="entry name" value="TPR-like"/>
    <property type="match status" value="1"/>
</dbReference>
<dbReference type="InterPro" id="IPR026039">
    <property type="entry name" value="YfgM"/>
</dbReference>
<sequence>MSVYMTEEEQIEAIKKWWKRYSTLITVMISVILLAIAGYRYWSWHQQKVLLQASNTYEQMMLAFSHQNDKAVKSFANQLIKNYKNTVYADVAHLTMAKLLIKNNKLNLAKDELYKVVENSKINALKQLARLRQARILLQQKSYDKALAELKIIDDSAYLAIINELKGDLFAATGKYQKAIESYRLAMDESKDSGTSNLFLEMKTNEVASMTQSFNEKNERMQVG</sequence>
<evidence type="ECO:0000256" key="4">
    <source>
        <dbReference type="ARBA" id="ARBA00022989"/>
    </source>
</evidence>
<dbReference type="RefSeq" id="WP_135060624.1">
    <property type="nucleotide sequence ID" value="NZ_CP038254.1"/>
</dbReference>
<dbReference type="Gene3D" id="1.25.40.10">
    <property type="entry name" value="Tetratricopeptide repeat domain"/>
    <property type="match status" value="1"/>
</dbReference>
<evidence type="ECO:0000256" key="7">
    <source>
        <dbReference type="ARBA" id="ARBA00024197"/>
    </source>
</evidence>
<evidence type="ECO:0000256" key="2">
    <source>
        <dbReference type="ARBA" id="ARBA00022475"/>
    </source>
</evidence>
<feature type="domain" description="Ancillary SecYEG translocon subunit/Cell division coordinator CpoB TPR" evidence="10">
    <location>
        <begin position="15"/>
        <end position="208"/>
    </location>
</feature>
<keyword evidence="2" id="KW-1003">Cell membrane</keyword>
<dbReference type="PANTHER" id="PTHR38035">
    <property type="entry name" value="UPF0070 PROTEIN YFGM"/>
    <property type="match status" value="1"/>
</dbReference>
<evidence type="ECO:0000256" key="3">
    <source>
        <dbReference type="ARBA" id="ARBA00022692"/>
    </source>
</evidence>
<dbReference type="InterPro" id="IPR018704">
    <property type="entry name" value="SecYEG/CpoB_TPR"/>
</dbReference>
<feature type="transmembrane region" description="Helical" evidence="9">
    <location>
        <begin position="21"/>
        <end position="42"/>
    </location>
</feature>
<comment type="similarity">
    <text evidence="7">Belongs to the YfgM family.</text>
</comment>
<evidence type="ECO:0000313" key="11">
    <source>
        <dbReference type="EMBL" id="QBR84378.1"/>
    </source>
</evidence>
<keyword evidence="4 9" id="KW-1133">Transmembrane helix</keyword>
<dbReference type="InterPro" id="IPR011990">
    <property type="entry name" value="TPR-like_helical_dom_sf"/>
</dbReference>
<reference evidence="11 12" key="1">
    <citation type="submission" date="2019-03" db="EMBL/GenBank/DDBJ databases">
        <title>Diverse conjugative elements silence natural transformation in Legionella species.</title>
        <authorList>
            <person name="Durieux I."/>
            <person name="Ginevra C."/>
            <person name="Attaiech L."/>
            <person name="Picq K."/>
            <person name="Juan P.A."/>
            <person name="Jarraud S."/>
            <person name="Charpentier X."/>
        </authorList>
    </citation>
    <scope>NUCLEOTIDE SEQUENCE [LARGE SCALE GENOMIC DNA]</scope>
    <source>
        <strain evidence="11 12">HL-0427-4011</strain>
    </source>
</reference>
<dbReference type="GO" id="GO:0005886">
    <property type="term" value="C:plasma membrane"/>
    <property type="evidence" value="ECO:0007669"/>
    <property type="project" value="UniProtKB-SubCell"/>
</dbReference>
<evidence type="ECO:0000256" key="5">
    <source>
        <dbReference type="ARBA" id="ARBA00023136"/>
    </source>
</evidence>
<evidence type="ECO:0000256" key="9">
    <source>
        <dbReference type="SAM" id="Phobius"/>
    </source>
</evidence>
<dbReference type="PANTHER" id="PTHR38035:SF1">
    <property type="entry name" value="ANCILLARY SECYEG TRANSLOCON SUBUNIT"/>
    <property type="match status" value="1"/>
</dbReference>
<evidence type="ECO:0000256" key="6">
    <source>
        <dbReference type="ARBA" id="ARBA00023186"/>
    </source>
</evidence>
<keyword evidence="3 9" id="KW-0812">Transmembrane</keyword>
<dbReference type="AlphaFoldDB" id="A0AAX1EH08"/>
<evidence type="ECO:0000313" key="12">
    <source>
        <dbReference type="Proteomes" id="UP000295517"/>
    </source>
</evidence>
<dbReference type="GO" id="GO:0044877">
    <property type="term" value="F:protein-containing complex binding"/>
    <property type="evidence" value="ECO:0007669"/>
    <property type="project" value="InterPro"/>
</dbReference>
<keyword evidence="6" id="KW-0143">Chaperone</keyword>
<evidence type="ECO:0000256" key="8">
    <source>
        <dbReference type="ARBA" id="ARBA00024235"/>
    </source>
</evidence>
<keyword evidence="5 9" id="KW-0472">Membrane</keyword>